<organism evidence="1 2">
    <name type="scientific">Paenibacillus mucilaginosus (strain KNP414)</name>
    <dbReference type="NCBI Taxonomy" id="1036673"/>
    <lineage>
        <taxon>Bacteria</taxon>
        <taxon>Bacillati</taxon>
        <taxon>Bacillota</taxon>
        <taxon>Bacilli</taxon>
        <taxon>Bacillales</taxon>
        <taxon>Paenibacillaceae</taxon>
        <taxon>Paenibacillus</taxon>
    </lineage>
</organism>
<dbReference type="EMBL" id="CP002869">
    <property type="protein sequence ID" value="AEI41730.1"/>
    <property type="molecule type" value="Genomic_DNA"/>
</dbReference>
<evidence type="ECO:0008006" key="3">
    <source>
        <dbReference type="Google" id="ProtNLM"/>
    </source>
</evidence>
<protein>
    <recommendedName>
        <fullName evidence="3">DUF4272 domain-containing protein</fullName>
    </recommendedName>
</protein>
<dbReference type="PATRIC" id="fig|1036673.3.peg.2915"/>
<dbReference type="AlphaFoldDB" id="F8FD70"/>
<dbReference type="HOGENOM" id="CLU_058037_0_0_9"/>
<sequence>MKNCAIYSPQMDLDRVAGIVKDLYPKHKVEVSEKGARIAVISRKWFRSSRFGLNIMTSQTQPGEFAVMKNGMGNYFAGLPAENAAVQEKLLIQISALNMVIGVETDQEITGPFREALLELADRLNGIVFMGTRELLDSKGRLIMDLDGRSEVDDLVVTAHASLLDGDLVVTESGRRRKERSERILEEQGIRYNAHLPVRAGDEEVTIRSLEETAKRAIALCITALKGECHGAGESPKDTRSLVNRVIRQYGAEDFFTPKEGEFLKAEAPEHGDIAAYSWGYEAYTVLLWALGYVDQLEYPDRVCDVPEVVSLLQEQENYKGFVKGARMRAKSEILDAADLIYRYNWVCVDSQLKGEQAPGGLDAGVVYERHRALNWLIRYREQEWDEVTTDT</sequence>
<reference evidence="2" key="1">
    <citation type="submission" date="2011-06" db="EMBL/GenBank/DDBJ databases">
        <title>Complete genome sequence of Paenibacillus mucilaginosus KNP414.</title>
        <authorList>
            <person name="Wang J."/>
            <person name="Hu S."/>
            <person name="Hu X."/>
            <person name="Zhang B."/>
            <person name="Dong D."/>
            <person name="Zhang S."/>
            <person name="Zhao K."/>
            <person name="Wu D."/>
        </authorList>
    </citation>
    <scope>NUCLEOTIDE SEQUENCE [LARGE SCALE GENOMIC DNA]</scope>
    <source>
        <strain evidence="2">KNP414</strain>
    </source>
</reference>
<proteinExistence type="predicted"/>
<dbReference type="InterPro" id="IPR025368">
    <property type="entry name" value="DUF4272"/>
</dbReference>
<name>F8FD70_PAEMK</name>
<dbReference type="RefSeq" id="WP_013916889.1">
    <property type="nucleotide sequence ID" value="NC_015690.1"/>
</dbReference>
<reference evidence="1 2" key="2">
    <citation type="journal article" date="2013" name="Genome Announc.">
        <title>Genome Sequence of Growth-Improving Paenibacillus mucilaginosus Strain KNP414.</title>
        <authorList>
            <person name="Lu J.J."/>
            <person name="Wang J.F."/>
            <person name="Hu X.F."/>
        </authorList>
    </citation>
    <scope>NUCLEOTIDE SEQUENCE [LARGE SCALE GENOMIC DNA]</scope>
    <source>
        <strain evidence="1 2">KNP414</strain>
    </source>
</reference>
<dbReference type="Proteomes" id="UP000006620">
    <property type="component" value="Chromosome"/>
</dbReference>
<dbReference type="KEGG" id="pms:KNP414_03172"/>
<dbReference type="Pfam" id="PF14094">
    <property type="entry name" value="DUF4272"/>
    <property type="match status" value="1"/>
</dbReference>
<evidence type="ECO:0000313" key="2">
    <source>
        <dbReference type="Proteomes" id="UP000006620"/>
    </source>
</evidence>
<evidence type="ECO:0000313" key="1">
    <source>
        <dbReference type="EMBL" id="AEI41730.1"/>
    </source>
</evidence>
<gene>
    <name evidence="1" type="ordered locus">KNP414_03172</name>
</gene>
<accession>F8FD70</accession>